<dbReference type="GO" id="GO:0004252">
    <property type="term" value="F:serine-type endopeptidase activity"/>
    <property type="evidence" value="ECO:0007669"/>
    <property type="project" value="UniProtKB-UniRule"/>
</dbReference>
<keyword evidence="2 5" id="KW-0645">Protease</keyword>
<proteinExistence type="inferred from homology"/>
<name>A0A4R4PAM4_9ACTN</name>
<dbReference type="SUPFAM" id="SSF52743">
    <property type="entry name" value="Subtilisin-like"/>
    <property type="match status" value="1"/>
</dbReference>
<feature type="active site" description="Charge relay system" evidence="5">
    <location>
        <position position="68"/>
    </location>
</feature>
<feature type="chain" id="PRO_5020445930" description="Peptidase S8/S53 domain-containing protein" evidence="7">
    <location>
        <begin position="34"/>
        <end position="403"/>
    </location>
</feature>
<keyword evidence="6" id="KW-0472">Membrane</keyword>
<feature type="transmembrane region" description="Helical" evidence="6">
    <location>
        <begin position="369"/>
        <end position="393"/>
    </location>
</feature>
<evidence type="ECO:0000256" key="5">
    <source>
        <dbReference type="PROSITE-ProRule" id="PRU01240"/>
    </source>
</evidence>
<dbReference type="AlphaFoldDB" id="A0A4R4PAM4"/>
<keyword evidence="10" id="KW-1185">Reference proteome</keyword>
<dbReference type="PANTHER" id="PTHR43806">
    <property type="entry name" value="PEPTIDASE S8"/>
    <property type="match status" value="1"/>
</dbReference>
<dbReference type="Pfam" id="PF00082">
    <property type="entry name" value="Peptidase_S8"/>
    <property type="match status" value="1"/>
</dbReference>
<dbReference type="InterPro" id="IPR050131">
    <property type="entry name" value="Peptidase_S8_subtilisin-like"/>
</dbReference>
<keyword evidence="6" id="KW-1133">Transmembrane helix</keyword>
<gene>
    <name evidence="9" type="ORF">E1284_02960</name>
</gene>
<dbReference type="PROSITE" id="PS51892">
    <property type="entry name" value="SUBTILASE"/>
    <property type="match status" value="1"/>
</dbReference>
<protein>
    <recommendedName>
        <fullName evidence="8">Peptidase S8/S53 domain-containing protein</fullName>
    </recommendedName>
</protein>
<feature type="active site" description="Charge relay system" evidence="5">
    <location>
        <position position="264"/>
    </location>
</feature>
<dbReference type="PANTHER" id="PTHR43806:SF11">
    <property type="entry name" value="CEREVISIN-RELATED"/>
    <property type="match status" value="1"/>
</dbReference>
<comment type="caution">
    <text evidence="9">The sequence shown here is derived from an EMBL/GenBank/DDBJ whole genome shotgun (WGS) entry which is preliminary data.</text>
</comment>
<dbReference type="GO" id="GO:0006508">
    <property type="term" value="P:proteolysis"/>
    <property type="evidence" value="ECO:0007669"/>
    <property type="project" value="UniProtKB-KW"/>
</dbReference>
<comment type="similarity">
    <text evidence="1 5">Belongs to the peptidase S8 family.</text>
</comment>
<sequence>MDGLTPPAWARRVCAGAAATALAWTAAAAPASAAPVPRSDEWWFHAWSVETKVWPLSKGAGVKVAVIDDGVNARLPELSGAVLPGLDTAGGDTRGQADFDEQGHGTSIAALIAGRGGGRTGYVGLAPEAEIIPVRLPHGSATEDNISEIAQGIRFAVDHGAKVVNMSIGGTSVRCEDDLQSAIAYAIAHDVVLVAAAGNDGDGTNAAEQPARCPGVLAVGAVTKATKPWHRTQRQNYVTISAPGAQMGLVGKDGTYYPGSAGTSGAAALTSAAVALIRSRNPGMSGRTVVQRILATAMPVGTKKWDPRTGYGVLLVRNAMDPATYPVPSSAPNAVYEAFDRWKASTYRAPSRQPVAAAKPEGGSGGLPVATIVAGAAGASLVVAGLTAALLIVSRRRRVGRSA</sequence>
<keyword evidence="6" id="KW-0812">Transmembrane</keyword>
<reference evidence="9 10" key="1">
    <citation type="submission" date="2019-03" db="EMBL/GenBank/DDBJ databases">
        <title>Draft genome sequences of novel Actinobacteria.</title>
        <authorList>
            <person name="Sahin N."/>
            <person name="Ay H."/>
            <person name="Saygin H."/>
        </authorList>
    </citation>
    <scope>NUCLEOTIDE SEQUENCE [LARGE SCALE GENOMIC DNA]</scope>
    <source>
        <strain evidence="9 10">DSM 45347</strain>
    </source>
</reference>
<keyword evidence="4 5" id="KW-0720">Serine protease</keyword>
<dbReference type="Gene3D" id="3.40.50.200">
    <property type="entry name" value="Peptidase S8/S53 domain"/>
    <property type="match status" value="1"/>
</dbReference>
<feature type="active site" description="Charge relay system" evidence="5">
    <location>
        <position position="104"/>
    </location>
</feature>
<evidence type="ECO:0000313" key="10">
    <source>
        <dbReference type="Proteomes" id="UP000295431"/>
    </source>
</evidence>
<dbReference type="PRINTS" id="PR00723">
    <property type="entry name" value="SUBTILISIN"/>
</dbReference>
<dbReference type="Proteomes" id="UP000295431">
    <property type="component" value="Unassembled WGS sequence"/>
</dbReference>
<feature type="signal peptide" evidence="7">
    <location>
        <begin position="1"/>
        <end position="33"/>
    </location>
</feature>
<dbReference type="InterPro" id="IPR036852">
    <property type="entry name" value="Peptidase_S8/S53_dom_sf"/>
</dbReference>
<accession>A0A4R4PAM4</accession>
<evidence type="ECO:0000256" key="6">
    <source>
        <dbReference type="SAM" id="Phobius"/>
    </source>
</evidence>
<dbReference type="InterPro" id="IPR000209">
    <property type="entry name" value="Peptidase_S8/S53_dom"/>
</dbReference>
<evidence type="ECO:0000256" key="1">
    <source>
        <dbReference type="ARBA" id="ARBA00011073"/>
    </source>
</evidence>
<evidence type="ECO:0000256" key="7">
    <source>
        <dbReference type="SAM" id="SignalP"/>
    </source>
</evidence>
<keyword evidence="3 5" id="KW-0378">Hydrolase</keyword>
<organism evidence="9 10">
    <name type="scientific">Actinomadura bangladeshensis</name>
    <dbReference type="NCBI Taxonomy" id="453573"/>
    <lineage>
        <taxon>Bacteria</taxon>
        <taxon>Bacillati</taxon>
        <taxon>Actinomycetota</taxon>
        <taxon>Actinomycetes</taxon>
        <taxon>Streptosporangiales</taxon>
        <taxon>Thermomonosporaceae</taxon>
        <taxon>Actinomadura</taxon>
    </lineage>
</organism>
<feature type="domain" description="Peptidase S8/S53" evidence="8">
    <location>
        <begin position="59"/>
        <end position="312"/>
    </location>
</feature>
<evidence type="ECO:0000259" key="8">
    <source>
        <dbReference type="Pfam" id="PF00082"/>
    </source>
</evidence>
<dbReference type="OrthoDB" id="3530033at2"/>
<evidence type="ECO:0000256" key="4">
    <source>
        <dbReference type="ARBA" id="ARBA00022825"/>
    </source>
</evidence>
<dbReference type="InterPro" id="IPR015500">
    <property type="entry name" value="Peptidase_S8_subtilisin-rel"/>
</dbReference>
<evidence type="ECO:0000256" key="3">
    <source>
        <dbReference type="ARBA" id="ARBA00022801"/>
    </source>
</evidence>
<evidence type="ECO:0000313" key="9">
    <source>
        <dbReference type="EMBL" id="TDC19641.1"/>
    </source>
</evidence>
<dbReference type="EMBL" id="SMJW01000007">
    <property type="protein sequence ID" value="TDC19641.1"/>
    <property type="molecule type" value="Genomic_DNA"/>
</dbReference>
<evidence type="ECO:0000256" key="2">
    <source>
        <dbReference type="ARBA" id="ARBA00022670"/>
    </source>
</evidence>
<keyword evidence="7" id="KW-0732">Signal</keyword>